<evidence type="ECO:0000256" key="5">
    <source>
        <dbReference type="SAM" id="Phobius"/>
    </source>
</evidence>
<dbReference type="PANTHER" id="PTHR23501">
    <property type="entry name" value="MAJOR FACILITATOR SUPERFAMILY"/>
    <property type="match status" value="1"/>
</dbReference>
<feature type="transmembrane region" description="Helical" evidence="5">
    <location>
        <begin position="151"/>
        <end position="171"/>
    </location>
</feature>
<feature type="transmembrane region" description="Helical" evidence="5">
    <location>
        <begin position="119"/>
        <end position="139"/>
    </location>
</feature>
<name>A0A9P6VC52_9HELO</name>
<dbReference type="Pfam" id="PF07690">
    <property type="entry name" value="MFS_1"/>
    <property type="match status" value="1"/>
</dbReference>
<comment type="caution">
    <text evidence="6">The sequence shown here is derived from an EMBL/GenBank/DDBJ whole genome shotgun (WGS) entry which is preliminary data.</text>
</comment>
<gene>
    <name evidence="6" type="ORF">D0Z07_9142</name>
</gene>
<dbReference type="AlphaFoldDB" id="A0A9P6VC52"/>
<keyword evidence="3 5" id="KW-1133">Transmembrane helix</keyword>
<dbReference type="SUPFAM" id="SSF103473">
    <property type="entry name" value="MFS general substrate transporter"/>
    <property type="match status" value="1"/>
</dbReference>
<sequence length="292" mass="32101">MKTNSDLFSYLYLVAAMEYVKTSLLSYISLLMATLQFVSQIPPYFANTQGASDAEGGVRTIPASIGNAVGALIAGQVIKKFGSYKQLSIVSLFLSIGTCILILFQWSRPIGPWESLTTLPYGLFAGIVLSTQFIGLYHCAPKENMATAISMYYMSQQIGIAVGISLCSSLLKRQFRTTLTKTLVAIPGYEKVTQICEPLSAEEIMSKFSWQQIIRSILTDSSVVALLPSNVRLQVWQSYLSSFWVVSGMLLRLVIYLCHPGSQMIDVRLALVIAAQVVALLPMVSTSEKYSQ</sequence>
<evidence type="ECO:0000256" key="1">
    <source>
        <dbReference type="ARBA" id="ARBA00004141"/>
    </source>
</evidence>
<evidence type="ECO:0000256" key="3">
    <source>
        <dbReference type="ARBA" id="ARBA00022989"/>
    </source>
</evidence>
<dbReference type="GO" id="GO:0000329">
    <property type="term" value="C:fungal-type vacuole membrane"/>
    <property type="evidence" value="ECO:0007669"/>
    <property type="project" value="TreeGrafter"/>
</dbReference>
<keyword evidence="4 5" id="KW-0472">Membrane</keyword>
<reference evidence="6" key="1">
    <citation type="submission" date="2019-07" db="EMBL/GenBank/DDBJ databases">
        <title>Hyphodiscus hymeniophilus genome sequencing and assembly.</title>
        <authorList>
            <person name="Kramer G."/>
            <person name="Nodwell J."/>
        </authorList>
    </citation>
    <scope>NUCLEOTIDE SEQUENCE</scope>
    <source>
        <strain evidence="6">ATCC 34498</strain>
    </source>
</reference>
<evidence type="ECO:0000256" key="4">
    <source>
        <dbReference type="ARBA" id="ARBA00023136"/>
    </source>
</evidence>
<dbReference type="PANTHER" id="PTHR23501:SF84">
    <property type="entry name" value="VACUOLAR MEMBRANE AMINO ACID UPTAKE TRANSPORTER FNX2"/>
    <property type="match status" value="1"/>
</dbReference>
<keyword evidence="7" id="KW-1185">Reference proteome</keyword>
<dbReference type="InterPro" id="IPR011701">
    <property type="entry name" value="MFS"/>
</dbReference>
<feature type="transmembrane region" description="Helical" evidence="5">
    <location>
        <begin position="12"/>
        <end position="35"/>
    </location>
</feature>
<dbReference type="InterPro" id="IPR036259">
    <property type="entry name" value="MFS_trans_sf"/>
</dbReference>
<accession>A0A9P6VC52</accession>
<dbReference type="Proteomes" id="UP000785200">
    <property type="component" value="Unassembled WGS sequence"/>
</dbReference>
<evidence type="ECO:0000313" key="7">
    <source>
        <dbReference type="Proteomes" id="UP000785200"/>
    </source>
</evidence>
<evidence type="ECO:0000256" key="2">
    <source>
        <dbReference type="ARBA" id="ARBA00022692"/>
    </source>
</evidence>
<evidence type="ECO:0000313" key="6">
    <source>
        <dbReference type="EMBL" id="KAG0644987.1"/>
    </source>
</evidence>
<protein>
    <submittedName>
        <fullName evidence="6">Uncharacterized protein</fullName>
    </submittedName>
</protein>
<dbReference type="Gene3D" id="1.20.1250.20">
    <property type="entry name" value="MFS general substrate transporter like domains"/>
    <property type="match status" value="1"/>
</dbReference>
<organism evidence="6 7">
    <name type="scientific">Hyphodiscus hymeniophilus</name>
    <dbReference type="NCBI Taxonomy" id="353542"/>
    <lineage>
        <taxon>Eukaryota</taxon>
        <taxon>Fungi</taxon>
        <taxon>Dikarya</taxon>
        <taxon>Ascomycota</taxon>
        <taxon>Pezizomycotina</taxon>
        <taxon>Leotiomycetes</taxon>
        <taxon>Helotiales</taxon>
        <taxon>Hyphodiscaceae</taxon>
        <taxon>Hyphodiscus</taxon>
    </lineage>
</organism>
<dbReference type="OrthoDB" id="6770063at2759"/>
<dbReference type="EMBL" id="VNKQ01000020">
    <property type="protein sequence ID" value="KAG0644987.1"/>
    <property type="molecule type" value="Genomic_DNA"/>
</dbReference>
<proteinExistence type="predicted"/>
<dbReference type="GO" id="GO:0015174">
    <property type="term" value="F:basic amino acid transmembrane transporter activity"/>
    <property type="evidence" value="ECO:0007669"/>
    <property type="project" value="TreeGrafter"/>
</dbReference>
<feature type="transmembrane region" description="Helical" evidence="5">
    <location>
        <begin position="236"/>
        <end position="255"/>
    </location>
</feature>
<feature type="transmembrane region" description="Helical" evidence="5">
    <location>
        <begin position="87"/>
        <end position="107"/>
    </location>
</feature>
<feature type="transmembrane region" description="Helical" evidence="5">
    <location>
        <begin position="267"/>
        <end position="285"/>
    </location>
</feature>
<comment type="subcellular location">
    <subcellularLocation>
        <location evidence="1">Membrane</location>
        <topology evidence="1">Multi-pass membrane protein</topology>
    </subcellularLocation>
</comment>
<keyword evidence="2 5" id="KW-0812">Transmembrane</keyword>